<sequence length="196" mass="23211">MTTIKSEIIGVLRQNDEFDDWWESELIEIPFFDNKKLKITFTDLNPSQDLTFIQDADIALRSFLEKRVTNRLTISDAIFKNCMDFLKAVEYDEADKMLWDIQYKEEIWNFVYPENIYVSRSEADIYINAICECEWEHEHGLQLVFFKGIKLTRVSSQDGHLTESEAYNINENELIGPNSKTKGVSKPNTWWKKFWT</sequence>
<dbReference type="AlphaFoldDB" id="A0A2S6IMQ8"/>
<organism evidence="2 3">
    <name type="scientific">Nonlabens xylanidelens</name>
    <dbReference type="NCBI Taxonomy" id="191564"/>
    <lineage>
        <taxon>Bacteria</taxon>
        <taxon>Pseudomonadati</taxon>
        <taxon>Bacteroidota</taxon>
        <taxon>Flavobacteriia</taxon>
        <taxon>Flavobacteriales</taxon>
        <taxon>Flavobacteriaceae</taxon>
        <taxon>Nonlabens</taxon>
    </lineage>
</organism>
<protein>
    <recommendedName>
        <fullName evidence="1">DUF6985 domain-containing protein</fullName>
    </recommendedName>
</protein>
<proteinExistence type="predicted"/>
<dbReference type="EMBL" id="PTJE01000002">
    <property type="protein sequence ID" value="PPK95524.1"/>
    <property type="molecule type" value="Genomic_DNA"/>
</dbReference>
<evidence type="ECO:0000313" key="3">
    <source>
        <dbReference type="Proteomes" id="UP000239002"/>
    </source>
</evidence>
<accession>A0A2S6IMQ8</accession>
<feature type="domain" description="DUF6985" evidence="1">
    <location>
        <begin position="17"/>
        <end position="161"/>
    </location>
</feature>
<dbReference type="Proteomes" id="UP000239002">
    <property type="component" value="Unassembled WGS sequence"/>
</dbReference>
<name>A0A2S6IMQ8_9FLAO</name>
<gene>
    <name evidence="2" type="ORF">LY01_01112</name>
</gene>
<dbReference type="InterPro" id="IPR054254">
    <property type="entry name" value="DUF6985"/>
</dbReference>
<dbReference type="Pfam" id="PF22481">
    <property type="entry name" value="DUF6985"/>
    <property type="match status" value="1"/>
</dbReference>
<comment type="caution">
    <text evidence="2">The sequence shown here is derived from an EMBL/GenBank/DDBJ whole genome shotgun (WGS) entry which is preliminary data.</text>
</comment>
<evidence type="ECO:0000313" key="2">
    <source>
        <dbReference type="EMBL" id="PPK95524.1"/>
    </source>
</evidence>
<reference evidence="2 3" key="1">
    <citation type="submission" date="2018-02" db="EMBL/GenBank/DDBJ databases">
        <title>Genomic Encyclopedia of Archaeal and Bacterial Type Strains, Phase II (KMG-II): from individual species to whole genera.</title>
        <authorList>
            <person name="Goeker M."/>
        </authorList>
    </citation>
    <scope>NUCLEOTIDE SEQUENCE [LARGE SCALE GENOMIC DNA]</scope>
    <source>
        <strain evidence="2 3">DSM 16809</strain>
    </source>
</reference>
<dbReference type="RefSeq" id="WP_245890641.1">
    <property type="nucleotide sequence ID" value="NZ_MQVW01000002.1"/>
</dbReference>
<evidence type="ECO:0000259" key="1">
    <source>
        <dbReference type="Pfam" id="PF22481"/>
    </source>
</evidence>
<keyword evidence="3" id="KW-1185">Reference proteome</keyword>